<evidence type="ECO:0000256" key="1">
    <source>
        <dbReference type="SAM" id="Phobius"/>
    </source>
</evidence>
<evidence type="ECO:0000313" key="3">
    <source>
        <dbReference type="EMBL" id="KAK6588903.1"/>
    </source>
</evidence>
<keyword evidence="4" id="KW-1185">Reference proteome</keyword>
<keyword evidence="1" id="KW-0472">Membrane</keyword>
<feature type="transmembrane region" description="Helical" evidence="1">
    <location>
        <begin position="252"/>
        <end position="273"/>
    </location>
</feature>
<feature type="transmembrane region" description="Helical" evidence="1">
    <location>
        <begin position="34"/>
        <end position="55"/>
    </location>
</feature>
<feature type="transmembrane region" description="Helical" evidence="1">
    <location>
        <begin position="215"/>
        <end position="240"/>
    </location>
</feature>
<keyword evidence="1" id="KW-0812">Transmembrane</keyword>
<evidence type="ECO:0000313" key="4">
    <source>
        <dbReference type="Proteomes" id="UP001311799"/>
    </source>
</evidence>
<comment type="caution">
    <text evidence="3">The sequence shown here is derived from an EMBL/GenBank/DDBJ whole genome shotgun (WGS) entry which is preliminary data.</text>
</comment>
<feature type="domain" description="CAAX prenyl protease 2/Lysostaphin resistance protein A-like" evidence="2">
    <location>
        <begin position="132"/>
        <end position="265"/>
    </location>
</feature>
<feature type="transmembrane region" description="Helical" evidence="1">
    <location>
        <begin position="76"/>
        <end position="98"/>
    </location>
</feature>
<evidence type="ECO:0000259" key="2">
    <source>
        <dbReference type="Pfam" id="PF02517"/>
    </source>
</evidence>
<keyword evidence="1" id="KW-1133">Transmembrane helix</keyword>
<accession>A0AAV9XWC2</accession>
<proteinExistence type="predicted"/>
<dbReference type="InterPro" id="IPR003675">
    <property type="entry name" value="Rce1/LyrA-like_dom"/>
</dbReference>
<organism evidence="3 4">
    <name type="scientific">Cryptosporidium xiaoi</name>
    <dbReference type="NCBI Taxonomy" id="659607"/>
    <lineage>
        <taxon>Eukaryota</taxon>
        <taxon>Sar</taxon>
        <taxon>Alveolata</taxon>
        <taxon>Apicomplexa</taxon>
        <taxon>Conoidasida</taxon>
        <taxon>Coccidia</taxon>
        <taxon>Eucoccidiorida</taxon>
        <taxon>Eimeriorina</taxon>
        <taxon>Cryptosporidiidae</taxon>
        <taxon>Cryptosporidium</taxon>
    </lineage>
</organism>
<reference evidence="3 4" key="1">
    <citation type="submission" date="2023-10" db="EMBL/GenBank/DDBJ databases">
        <title>Comparative genomics analysis reveals potential genetic determinants of host preference in Cryptosporidium xiaoi.</title>
        <authorList>
            <person name="Xiao L."/>
            <person name="Li J."/>
        </authorList>
    </citation>
    <scope>NUCLEOTIDE SEQUENCE [LARGE SCALE GENOMIC DNA]</scope>
    <source>
        <strain evidence="3 4">52996</strain>
    </source>
</reference>
<dbReference type="Pfam" id="PF02517">
    <property type="entry name" value="Rce1-like"/>
    <property type="match status" value="1"/>
</dbReference>
<dbReference type="AlphaFoldDB" id="A0AAV9XWC2"/>
<dbReference type="GO" id="GO:0004175">
    <property type="term" value="F:endopeptidase activity"/>
    <property type="evidence" value="ECO:0007669"/>
    <property type="project" value="UniProtKB-ARBA"/>
</dbReference>
<sequence>MYSRRIGIIKVLLVGLLPSLNAIIWMHILSKGWVAMYSMHTICMIIIPTILYGSYFKSRISVFFSEIRTNISLLKLLCITLLISVLGLLAASFLKLFLNFQFLEEIVKTAKNGLIYQGIIDFDRRKANLYTITSFVYFCTVNPVIEELFWRFFIANELICGSNGHERMSYEQGEQKDCFNPGDFMDLSEVENGIVYQNIENKEPKRIFSSLLYSLYHYFVVSSITTNTLALLGTISLVFIGRFLIYVYERHSIIYSIYIHIGLDIAVVIYLLILV</sequence>
<dbReference type="EMBL" id="JAWDEY010000022">
    <property type="protein sequence ID" value="KAK6588903.1"/>
    <property type="molecule type" value="Genomic_DNA"/>
</dbReference>
<dbReference type="Proteomes" id="UP001311799">
    <property type="component" value="Unassembled WGS sequence"/>
</dbReference>
<protein>
    <recommendedName>
        <fullName evidence="2">CAAX prenyl protease 2/Lysostaphin resistance protein A-like domain-containing protein</fullName>
    </recommendedName>
</protein>
<dbReference type="GO" id="GO:0080120">
    <property type="term" value="P:CAAX-box protein maturation"/>
    <property type="evidence" value="ECO:0007669"/>
    <property type="project" value="UniProtKB-ARBA"/>
</dbReference>
<gene>
    <name evidence="3" type="ORF">RS030_2261</name>
</gene>
<feature type="transmembrane region" description="Helical" evidence="1">
    <location>
        <begin position="7"/>
        <end position="28"/>
    </location>
</feature>
<name>A0AAV9XWC2_9CRYT</name>